<dbReference type="SUPFAM" id="SSF54060">
    <property type="entry name" value="His-Me finger endonucleases"/>
    <property type="match status" value="1"/>
</dbReference>
<gene>
    <name evidence="3" type="ORF">OSV15_15925</name>
</gene>
<proteinExistence type="predicted"/>
<evidence type="ECO:0000313" key="4">
    <source>
        <dbReference type="Proteomes" id="UP001164632"/>
    </source>
</evidence>
<dbReference type="Pfam" id="PF07463">
    <property type="entry name" value="NUMOD4"/>
    <property type="match status" value="1"/>
</dbReference>
<dbReference type="GO" id="GO:0004519">
    <property type="term" value="F:endonuclease activity"/>
    <property type="evidence" value="ECO:0007669"/>
    <property type="project" value="UniProtKB-KW"/>
</dbReference>
<dbReference type="InterPro" id="IPR036388">
    <property type="entry name" value="WH-like_DNA-bd_sf"/>
</dbReference>
<dbReference type="InterPro" id="IPR003615">
    <property type="entry name" value="HNH_nuc"/>
</dbReference>
<protein>
    <submittedName>
        <fullName evidence="3">HNH endonuclease</fullName>
    </submittedName>
</protein>
<dbReference type="InterPro" id="IPR044925">
    <property type="entry name" value="His-Me_finger_sf"/>
</dbReference>
<evidence type="ECO:0000259" key="1">
    <source>
        <dbReference type="Pfam" id="PF07463"/>
    </source>
</evidence>
<sequence length="181" mass="20338">MTVELWRDTEFPGYEISNLGNVRSSRLGRNLKPWLMTNGYYAVTITVDKRMTVYIHRLIAKAFIPSCSGKEHVNHKNGVKTDNRIANLEWCTPAENVRHAFGTGLVKNRLGGVNAMLSVTRKPVEQVCPNTGKVVATYPSLNQAMRDTNLKSIRNCVVGKQKETGGYRWRYKEPPSSARAA</sequence>
<dbReference type="EMBL" id="CP113257">
    <property type="protein sequence ID" value="WAE51156.1"/>
    <property type="molecule type" value="Genomic_DNA"/>
</dbReference>
<keyword evidence="3" id="KW-0255">Endonuclease</keyword>
<dbReference type="Gene3D" id="1.10.10.10">
    <property type="entry name" value="Winged helix-like DNA-binding domain superfamily/Winged helix DNA-binding domain"/>
    <property type="match status" value="1"/>
</dbReference>
<dbReference type="Gene3D" id="3.90.75.20">
    <property type="match status" value="1"/>
</dbReference>
<keyword evidence="3" id="KW-0540">Nuclease</keyword>
<dbReference type="RefSeq" id="WP_267930775.1">
    <property type="nucleotide sequence ID" value="NZ_CP113257.1"/>
</dbReference>
<organism evidence="3 4">
    <name type="scientific">Stutzerimonas frequens</name>
    <dbReference type="NCBI Taxonomy" id="2968969"/>
    <lineage>
        <taxon>Bacteria</taxon>
        <taxon>Pseudomonadati</taxon>
        <taxon>Pseudomonadota</taxon>
        <taxon>Gammaproteobacteria</taxon>
        <taxon>Pseudomonadales</taxon>
        <taxon>Pseudomonadaceae</taxon>
        <taxon>Stutzerimonas</taxon>
    </lineage>
</organism>
<dbReference type="AlphaFoldDB" id="A0AA47DZ13"/>
<dbReference type="Proteomes" id="UP001164632">
    <property type="component" value="Chromosome"/>
</dbReference>
<evidence type="ECO:0000259" key="2">
    <source>
        <dbReference type="Pfam" id="PF13392"/>
    </source>
</evidence>
<accession>A0AA47DZ13</accession>
<name>A0AA47DZ13_9GAMM</name>
<reference evidence="3" key="1">
    <citation type="submission" date="2022-11" db="EMBL/GenBank/DDBJ databases">
        <title>Genomic of Pseudomonas TF18.</title>
        <authorList>
            <person name="Liu T."/>
        </authorList>
    </citation>
    <scope>NUCLEOTIDE SEQUENCE</scope>
    <source>
        <strain evidence="3">TF18</strain>
    </source>
</reference>
<dbReference type="Pfam" id="PF13392">
    <property type="entry name" value="HNH_3"/>
    <property type="match status" value="1"/>
</dbReference>
<keyword evidence="3" id="KW-0378">Hydrolase</keyword>
<dbReference type="InterPro" id="IPR010902">
    <property type="entry name" value="NUMOD4"/>
</dbReference>
<feature type="domain" description="HNH nuclease" evidence="2">
    <location>
        <begin position="53"/>
        <end position="98"/>
    </location>
</feature>
<dbReference type="GO" id="GO:0016788">
    <property type="term" value="F:hydrolase activity, acting on ester bonds"/>
    <property type="evidence" value="ECO:0007669"/>
    <property type="project" value="InterPro"/>
</dbReference>
<feature type="domain" description="NUMOD4" evidence="1">
    <location>
        <begin position="10"/>
        <end position="46"/>
    </location>
</feature>
<evidence type="ECO:0000313" key="3">
    <source>
        <dbReference type="EMBL" id="WAE51156.1"/>
    </source>
</evidence>